<dbReference type="NCBIfam" id="TIGR04311">
    <property type="entry name" value="rSAM_Geo_metal"/>
    <property type="match status" value="1"/>
</dbReference>
<dbReference type="InterPro" id="IPR023885">
    <property type="entry name" value="4Fe4S-binding_SPASM_dom"/>
</dbReference>
<keyword evidence="6" id="KW-0411">Iron-sulfur</keyword>
<dbReference type="InterPro" id="IPR034391">
    <property type="entry name" value="AdoMet-like_SPASM_containing"/>
</dbReference>
<dbReference type="OrthoDB" id="9772409at2"/>
<dbReference type="KEGG" id="gsb:GSUB_05275"/>
<dbReference type="SFLD" id="SFLDG01387">
    <property type="entry name" value="BtrN-like_SPASM_domain_contain"/>
    <property type="match status" value="1"/>
</dbReference>
<dbReference type="PANTHER" id="PTHR11228:SF7">
    <property type="entry name" value="PQQA PEPTIDE CYCLASE"/>
    <property type="match status" value="1"/>
</dbReference>
<gene>
    <name evidence="8" type="ORF">GSUB_05275</name>
</gene>
<dbReference type="CDD" id="cd01335">
    <property type="entry name" value="Radical_SAM"/>
    <property type="match status" value="1"/>
</dbReference>
<dbReference type="STRING" id="483547.GSUB_05275"/>
<dbReference type="PROSITE" id="PS51918">
    <property type="entry name" value="RADICAL_SAM"/>
    <property type="match status" value="1"/>
</dbReference>
<dbReference type="InterPro" id="IPR013785">
    <property type="entry name" value="Aldolase_TIM"/>
</dbReference>
<evidence type="ECO:0000256" key="6">
    <source>
        <dbReference type="ARBA" id="ARBA00023014"/>
    </source>
</evidence>
<dbReference type="PANTHER" id="PTHR11228">
    <property type="entry name" value="RADICAL SAM DOMAIN PROTEIN"/>
    <property type="match status" value="1"/>
</dbReference>
<keyword evidence="3" id="KW-0949">S-adenosyl-L-methionine</keyword>
<keyword evidence="9" id="KW-1185">Reference proteome</keyword>
<protein>
    <submittedName>
        <fullName evidence="8">Radical SAM protein</fullName>
    </submittedName>
</protein>
<dbReference type="GO" id="GO:0046872">
    <property type="term" value="F:metal ion binding"/>
    <property type="evidence" value="ECO:0007669"/>
    <property type="project" value="UniProtKB-KW"/>
</dbReference>
<evidence type="ECO:0000313" key="8">
    <source>
        <dbReference type="EMBL" id="AJF06093.1"/>
    </source>
</evidence>
<evidence type="ECO:0000259" key="7">
    <source>
        <dbReference type="PROSITE" id="PS51918"/>
    </source>
</evidence>
<dbReference type="Pfam" id="PF04055">
    <property type="entry name" value="Radical_SAM"/>
    <property type="match status" value="1"/>
</dbReference>
<name>A0A0B5FFM7_9BACT</name>
<evidence type="ECO:0000313" key="9">
    <source>
        <dbReference type="Proteomes" id="UP000035036"/>
    </source>
</evidence>
<evidence type="ECO:0000256" key="1">
    <source>
        <dbReference type="ARBA" id="ARBA00001966"/>
    </source>
</evidence>
<evidence type="ECO:0000256" key="5">
    <source>
        <dbReference type="ARBA" id="ARBA00023004"/>
    </source>
</evidence>
<dbReference type="AlphaFoldDB" id="A0A0B5FFM7"/>
<dbReference type="InterPro" id="IPR058240">
    <property type="entry name" value="rSAM_sf"/>
</dbReference>
<dbReference type="GO" id="GO:0003824">
    <property type="term" value="F:catalytic activity"/>
    <property type="evidence" value="ECO:0007669"/>
    <property type="project" value="InterPro"/>
</dbReference>
<dbReference type="SFLD" id="SFLDG01067">
    <property type="entry name" value="SPASM/twitch_domain_containing"/>
    <property type="match status" value="1"/>
</dbReference>
<comment type="cofactor">
    <cofactor evidence="1">
        <name>[4Fe-4S] cluster</name>
        <dbReference type="ChEBI" id="CHEBI:49883"/>
    </cofactor>
</comment>
<dbReference type="Gene3D" id="3.20.20.70">
    <property type="entry name" value="Aldolase class I"/>
    <property type="match status" value="2"/>
</dbReference>
<dbReference type="SMART" id="SM00729">
    <property type="entry name" value="Elp3"/>
    <property type="match status" value="1"/>
</dbReference>
<accession>A0A0B5FFM7</accession>
<keyword evidence="2" id="KW-0004">4Fe-4S</keyword>
<dbReference type="SFLD" id="SFLDS00029">
    <property type="entry name" value="Radical_SAM"/>
    <property type="match status" value="1"/>
</dbReference>
<keyword evidence="4" id="KW-0479">Metal-binding</keyword>
<proteinExistence type="predicted"/>
<dbReference type="InterPro" id="IPR007197">
    <property type="entry name" value="rSAM"/>
</dbReference>
<dbReference type="InterPro" id="IPR006638">
    <property type="entry name" value="Elp3/MiaA/NifB-like_rSAM"/>
</dbReference>
<evidence type="ECO:0000256" key="4">
    <source>
        <dbReference type="ARBA" id="ARBA00022723"/>
    </source>
</evidence>
<dbReference type="Pfam" id="PF13186">
    <property type="entry name" value="SPASM"/>
    <property type="match status" value="1"/>
</dbReference>
<evidence type="ECO:0000256" key="2">
    <source>
        <dbReference type="ARBA" id="ARBA00022485"/>
    </source>
</evidence>
<dbReference type="GO" id="GO:0051536">
    <property type="term" value="F:iron-sulfur cluster binding"/>
    <property type="evidence" value="ECO:0007669"/>
    <property type="project" value="UniProtKB-KW"/>
</dbReference>
<dbReference type="RefSeq" id="WP_040199571.1">
    <property type="nucleotide sequence ID" value="NZ_CP010311.1"/>
</dbReference>
<dbReference type="InterPro" id="IPR050377">
    <property type="entry name" value="Radical_SAM_PqqE_MftC-like"/>
</dbReference>
<dbReference type="EMBL" id="CP010311">
    <property type="protein sequence ID" value="AJF06093.1"/>
    <property type="molecule type" value="Genomic_DNA"/>
</dbReference>
<evidence type="ECO:0000256" key="3">
    <source>
        <dbReference type="ARBA" id="ARBA00022691"/>
    </source>
</evidence>
<dbReference type="SUPFAM" id="SSF102114">
    <property type="entry name" value="Radical SAM enzymes"/>
    <property type="match status" value="1"/>
</dbReference>
<dbReference type="HOGENOM" id="CLU_009273_1_1_7"/>
<sequence>MDNRDSTALETAAGPALGGYPAKLFIETTTFCNMTCDMCVKQAPESGIANGHLSTALFQTLEPAFSSLDALILNGVGEPLLHPHLERFIRDARNEMPDPSWIGFQSNGLLLDSARARTLNEAGLDRICLSLDSLSPETFRQVRRGGEVDAIRRAFLALREARRDYPQGRLRWGIQFVVRRDNLHDLPEVLRWARREGADFALVTQLMPYERTQLSQTGYDTGTDAAVEIFERWRREGIRQGIDVTAYPRLAWRAADSESRKVMKLVERMKTEARCRDVFFDIKQLLGRDVEFHKQAAEVFSTAAEVARRDGLELRLPALQPRQQRHCAFVEEGGAFISWNGEVHPCYNLWHGYRCYINGWEKPVRPKVFGNLADQSLVDIWNSEEFVDFRRNVLDHEYPFCASCAVAPCDYVQEENFAQDCFLKSEPCGACLWATGLLQCLQ</sequence>
<dbReference type="CDD" id="cd21121">
    <property type="entry name" value="SPASM_Cmo-like"/>
    <property type="match status" value="1"/>
</dbReference>
<keyword evidence="5" id="KW-0408">Iron</keyword>
<organism evidence="8 9">
    <name type="scientific">Geoalkalibacter subterraneus</name>
    <dbReference type="NCBI Taxonomy" id="483547"/>
    <lineage>
        <taxon>Bacteria</taxon>
        <taxon>Pseudomonadati</taxon>
        <taxon>Thermodesulfobacteriota</taxon>
        <taxon>Desulfuromonadia</taxon>
        <taxon>Desulfuromonadales</taxon>
        <taxon>Geoalkalibacteraceae</taxon>
        <taxon>Geoalkalibacter</taxon>
    </lineage>
</organism>
<feature type="domain" description="Radical SAM core" evidence="7">
    <location>
        <begin position="18"/>
        <end position="243"/>
    </location>
</feature>
<dbReference type="InterPro" id="IPR027586">
    <property type="entry name" value="rSAM_metal_mat"/>
</dbReference>
<dbReference type="Proteomes" id="UP000035036">
    <property type="component" value="Chromosome"/>
</dbReference>
<reference evidence="8 9" key="1">
    <citation type="journal article" date="2015" name="Genome Announc.">
        <title>Genomes of Geoalkalibacter ferrihydriticus Z-0531T and Geoalkalibacter subterraneus Red1T, Two Haloalkaliphilic Metal-Reducing Deltaproteobacteria.</title>
        <authorList>
            <person name="Badalamenti J.P."/>
            <person name="Krajmalnik-Brown R."/>
            <person name="Torres C.I."/>
            <person name="Bond D.R."/>
        </authorList>
    </citation>
    <scope>NUCLEOTIDE SEQUENCE [LARGE SCALE GENOMIC DNA]</scope>
    <source>
        <strain evidence="8 9">Red1</strain>
    </source>
</reference>